<evidence type="ECO:0000256" key="8">
    <source>
        <dbReference type="HAMAP-Rule" id="MF_00222"/>
    </source>
</evidence>
<feature type="binding site" evidence="8">
    <location>
        <position position="271"/>
    </location>
    <ligand>
        <name>NADP(+)</name>
        <dbReference type="ChEBI" id="CHEBI:58349"/>
    </ligand>
</feature>
<comment type="subunit">
    <text evidence="8">Homodimer.</text>
</comment>
<keyword evidence="5 8" id="KW-0560">Oxidoreductase</keyword>
<comment type="catalytic activity">
    <reaction evidence="7 8">
        <text>shikimate + NADP(+) = 3-dehydroshikimate + NADPH + H(+)</text>
        <dbReference type="Rhea" id="RHEA:17737"/>
        <dbReference type="ChEBI" id="CHEBI:15378"/>
        <dbReference type="ChEBI" id="CHEBI:16630"/>
        <dbReference type="ChEBI" id="CHEBI:36208"/>
        <dbReference type="ChEBI" id="CHEBI:57783"/>
        <dbReference type="ChEBI" id="CHEBI:58349"/>
        <dbReference type="EC" id="1.1.1.25"/>
    </reaction>
</comment>
<sequence>MEGKNHYTLDDLRRWEDIAPTLSPRARVAVIGDPIAHSRSPQMHNPALTARGIEAQYIRVQVPPGNVEEALGLFSKHGFVGVNCTIPHKFEALEAMHEVSSLARQLGAVNTVHIEDSKFTGYNTDGPGFLRSVAEAFGREVRDLRVLIIGAGGGAGRAVAVQSALEKCPSLLLVNRTVEKLQPLIEECTAISPATTIEAVKWDDASLADALARTDLIVNATPRGMKPGDEPLFDTSLIRPSHLVYDMVYRANGTTPLIEAARNAGAKTCDGLVLLLHQGAISFGHWFGEPVPLEEMRRGLTGA</sequence>
<dbReference type="Pfam" id="PF08501">
    <property type="entry name" value="Shikimate_dh_N"/>
    <property type="match status" value="1"/>
</dbReference>
<dbReference type="Gene3D" id="3.40.50.720">
    <property type="entry name" value="NAD(P)-binding Rossmann-like Domain"/>
    <property type="match status" value="1"/>
</dbReference>
<name>A0A366HWD6_9BACT</name>
<dbReference type="GO" id="GO:0004764">
    <property type="term" value="F:shikimate 3-dehydrogenase (NADP+) activity"/>
    <property type="evidence" value="ECO:0007669"/>
    <property type="project" value="UniProtKB-UniRule"/>
</dbReference>
<proteinExistence type="inferred from homology"/>
<dbReference type="InterPro" id="IPR036291">
    <property type="entry name" value="NAD(P)-bd_dom_sf"/>
</dbReference>
<dbReference type="Pfam" id="PF01488">
    <property type="entry name" value="Shikimate_DH"/>
    <property type="match status" value="1"/>
</dbReference>
<evidence type="ECO:0000256" key="1">
    <source>
        <dbReference type="ARBA" id="ARBA00004871"/>
    </source>
</evidence>
<dbReference type="InterPro" id="IPR013708">
    <property type="entry name" value="Shikimate_DH-bd_N"/>
</dbReference>
<feature type="binding site" evidence="8">
    <location>
        <position position="125"/>
    </location>
    <ligand>
        <name>shikimate</name>
        <dbReference type="ChEBI" id="CHEBI:36208"/>
    </ligand>
</feature>
<evidence type="ECO:0000259" key="11">
    <source>
        <dbReference type="Pfam" id="PF18317"/>
    </source>
</evidence>
<keyword evidence="3 8" id="KW-0028">Amino-acid biosynthesis</keyword>
<keyword evidence="6 8" id="KW-0057">Aromatic amino acid biosynthesis</keyword>
<dbReference type="NCBIfam" id="TIGR00507">
    <property type="entry name" value="aroE"/>
    <property type="match status" value="1"/>
</dbReference>
<feature type="binding site" evidence="8">
    <location>
        <position position="247"/>
    </location>
    <ligand>
        <name>NADP(+)</name>
        <dbReference type="ChEBI" id="CHEBI:58349"/>
    </ligand>
</feature>
<dbReference type="InterPro" id="IPR041121">
    <property type="entry name" value="SDH_C"/>
</dbReference>
<evidence type="ECO:0000256" key="4">
    <source>
        <dbReference type="ARBA" id="ARBA00022857"/>
    </source>
</evidence>
<dbReference type="UniPathway" id="UPA00053">
    <property type="reaction ID" value="UER00087"/>
</dbReference>
<dbReference type="Proteomes" id="UP000253426">
    <property type="component" value="Unassembled WGS sequence"/>
</dbReference>
<dbReference type="InterPro" id="IPR006151">
    <property type="entry name" value="Shikm_DH/Glu-tRNA_Rdtase"/>
</dbReference>
<organism evidence="12 13">
    <name type="scientific">Roseimicrobium gellanilyticum</name>
    <dbReference type="NCBI Taxonomy" id="748857"/>
    <lineage>
        <taxon>Bacteria</taxon>
        <taxon>Pseudomonadati</taxon>
        <taxon>Verrucomicrobiota</taxon>
        <taxon>Verrucomicrobiia</taxon>
        <taxon>Verrucomicrobiales</taxon>
        <taxon>Verrucomicrobiaceae</taxon>
        <taxon>Roseimicrobium</taxon>
    </lineage>
</organism>
<evidence type="ECO:0000259" key="9">
    <source>
        <dbReference type="Pfam" id="PF01488"/>
    </source>
</evidence>
<dbReference type="GO" id="GO:0009423">
    <property type="term" value="P:chorismate biosynthetic process"/>
    <property type="evidence" value="ECO:0007669"/>
    <property type="project" value="UniProtKB-UniRule"/>
</dbReference>
<dbReference type="OrthoDB" id="9792692at2"/>
<comment type="caution">
    <text evidence="8">Lacks conserved residue(s) required for the propagation of feature annotation.</text>
</comment>
<feature type="binding site" evidence="8">
    <location>
        <begin position="38"/>
        <end position="40"/>
    </location>
    <ligand>
        <name>shikimate</name>
        <dbReference type="ChEBI" id="CHEBI:36208"/>
    </ligand>
</feature>
<evidence type="ECO:0000256" key="6">
    <source>
        <dbReference type="ARBA" id="ARBA00023141"/>
    </source>
</evidence>
<dbReference type="GO" id="GO:0005829">
    <property type="term" value="C:cytosol"/>
    <property type="evidence" value="ECO:0007669"/>
    <property type="project" value="TreeGrafter"/>
</dbReference>
<dbReference type="PANTHER" id="PTHR21089">
    <property type="entry name" value="SHIKIMATE DEHYDROGENASE"/>
    <property type="match status" value="1"/>
</dbReference>
<dbReference type="SUPFAM" id="SSF51735">
    <property type="entry name" value="NAD(P)-binding Rossmann-fold domains"/>
    <property type="match status" value="1"/>
</dbReference>
<feature type="binding site" evidence="8">
    <location>
        <position position="110"/>
    </location>
    <ligand>
        <name>shikimate</name>
        <dbReference type="ChEBI" id="CHEBI:36208"/>
    </ligand>
</feature>
<accession>A0A366HWD6</accession>
<feature type="active site" description="Proton acceptor" evidence="8">
    <location>
        <position position="89"/>
    </location>
</feature>
<feature type="domain" description="SDH C-terminal" evidence="11">
    <location>
        <begin position="271"/>
        <end position="298"/>
    </location>
</feature>
<dbReference type="InterPro" id="IPR022893">
    <property type="entry name" value="Shikimate_DH_fam"/>
</dbReference>
<feature type="binding site" evidence="8">
    <location>
        <begin position="175"/>
        <end position="180"/>
    </location>
    <ligand>
        <name>NADP(+)</name>
        <dbReference type="ChEBI" id="CHEBI:58349"/>
    </ligand>
</feature>
<reference evidence="12 13" key="1">
    <citation type="submission" date="2018-06" db="EMBL/GenBank/DDBJ databases">
        <title>Genomic Encyclopedia of Type Strains, Phase IV (KMG-IV): sequencing the most valuable type-strain genomes for metagenomic binning, comparative biology and taxonomic classification.</title>
        <authorList>
            <person name="Goeker M."/>
        </authorList>
    </citation>
    <scope>NUCLEOTIDE SEQUENCE [LARGE SCALE GENOMIC DNA]</scope>
    <source>
        <strain evidence="12 13">DSM 25532</strain>
    </source>
</reference>
<comment type="similarity">
    <text evidence="8">Belongs to the shikimate dehydrogenase family.</text>
</comment>
<evidence type="ECO:0000259" key="10">
    <source>
        <dbReference type="Pfam" id="PF08501"/>
    </source>
</evidence>
<evidence type="ECO:0000256" key="2">
    <source>
        <dbReference type="ARBA" id="ARBA00012962"/>
    </source>
</evidence>
<keyword evidence="13" id="KW-1185">Reference proteome</keyword>
<dbReference type="GO" id="GO:0019632">
    <property type="term" value="P:shikimate metabolic process"/>
    <property type="evidence" value="ECO:0007669"/>
    <property type="project" value="InterPro"/>
</dbReference>
<dbReference type="InterPro" id="IPR046346">
    <property type="entry name" value="Aminoacid_DH-like_N_sf"/>
</dbReference>
<dbReference type="GO" id="GO:0008652">
    <property type="term" value="P:amino acid biosynthetic process"/>
    <property type="evidence" value="ECO:0007669"/>
    <property type="project" value="UniProtKB-KW"/>
</dbReference>
<dbReference type="GO" id="GO:0009073">
    <property type="term" value="P:aromatic amino acid family biosynthetic process"/>
    <property type="evidence" value="ECO:0007669"/>
    <property type="project" value="UniProtKB-KW"/>
</dbReference>
<feature type="domain" description="Shikimate dehydrogenase substrate binding N-terminal" evidence="10">
    <location>
        <begin position="30"/>
        <end position="112"/>
    </location>
</feature>
<dbReference type="Pfam" id="PF18317">
    <property type="entry name" value="SDH_C"/>
    <property type="match status" value="1"/>
</dbReference>
<comment type="caution">
    <text evidence="12">The sequence shown here is derived from an EMBL/GenBank/DDBJ whole genome shotgun (WGS) entry which is preliminary data.</text>
</comment>
<dbReference type="SUPFAM" id="SSF53223">
    <property type="entry name" value="Aminoacid dehydrogenase-like, N-terminal domain"/>
    <property type="match status" value="1"/>
</dbReference>
<dbReference type="EC" id="1.1.1.25" evidence="2 8"/>
<feature type="binding site" evidence="8">
    <location>
        <position position="85"/>
    </location>
    <ligand>
        <name>shikimate</name>
        <dbReference type="ChEBI" id="CHEBI:36208"/>
    </ligand>
</feature>
<evidence type="ECO:0000256" key="5">
    <source>
        <dbReference type="ARBA" id="ARBA00023002"/>
    </source>
</evidence>
<evidence type="ECO:0000313" key="13">
    <source>
        <dbReference type="Proteomes" id="UP000253426"/>
    </source>
</evidence>
<dbReference type="EMBL" id="QNRR01000001">
    <property type="protein sequence ID" value="RBP47608.1"/>
    <property type="molecule type" value="Genomic_DNA"/>
</dbReference>
<gene>
    <name evidence="8" type="primary">aroE</name>
    <name evidence="12" type="ORF">DES53_101405</name>
</gene>
<evidence type="ECO:0000256" key="7">
    <source>
        <dbReference type="ARBA" id="ARBA00049442"/>
    </source>
</evidence>
<dbReference type="AlphaFoldDB" id="A0A366HWD6"/>
<evidence type="ECO:0000256" key="3">
    <source>
        <dbReference type="ARBA" id="ARBA00022605"/>
    </source>
</evidence>
<protein>
    <recommendedName>
        <fullName evidence="2 8">Shikimate dehydrogenase (NADP(+))</fullName>
        <shortName evidence="8">SDH</shortName>
        <ecNumber evidence="2 8">1.1.1.25</ecNumber>
    </recommendedName>
</protein>
<comment type="pathway">
    <text evidence="1 8">Metabolic intermediate biosynthesis; chorismate biosynthesis; chorismate from D-erythrose 4-phosphate and phosphoenolpyruvate: step 4/7.</text>
</comment>
<dbReference type="HAMAP" id="MF_00222">
    <property type="entry name" value="Shikimate_DH_AroE"/>
    <property type="match status" value="1"/>
</dbReference>
<feature type="binding site" evidence="8">
    <location>
        <position position="249"/>
    </location>
    <ligand>
        <name>shikimate</name>
        <dbReference type="ChEBI" id="CHEBI:36208"/>
    </ligand>
</feature>
<dbReference type="InterPro" id="IPR011342">
    <property type="entry name" value="Shikimate_DH"/>
</dbReference>
<comment type="function">
    <text evidence="8">Involved in the biosynthesis of the chorismate, which leads to the biosynthesis of aromatic amino acids. Catalyzes the reversible NADPH linked reduction of 3-dehydroshikimate (DHSA) to yield shikimate (SA).</text>
</comment>
<feature type="domain" description="Quinate/shikimate 5-dehydrogenase/glutamyl-tRNA reductase" evidence="9">
    <location>
        <begin position="137"/>
        <end position="221"/>
    </location>
</feature>
<evidence type="ECO:0000313" key="12">
    <source>
        <dbReference type="EMBL" id="RBP47608.1"/>
    </source>
</evidence>
<dbReference type="GO" id="GO:0050661">
    <property type="term" value="F:NADP binding"/>
    <property type="evidence" value="ECO:0007669"/>
    <property type="project" value="InterPro"/>
</dbReference>
<dbReference type="PANTHER" id="PTHR21089:SF1">
    <property type="entry name" value="BIFUNCTIONAL 3-DEHYDROQUINATE DEHYDRATASE_SHIKIMATE DEHYDROGENASE, CHLOROPLASTIC"/>
    <property type="match status" value="1"/>
</dbReference>
<feature type="binding site" evidence="8">
    <location>
        <position position="278"/>
    </location>
    <ligand>
        <name>shikimate</name>
        <dbReference type="ChEBI" id="CHEBI:36208"/>
    </ligand>
</feature>
<dbReference type="RefSeq" id="WP_113956530.1">
    <property type="nucleotide sequence ID" value="NZ_QNRR01000001.1"/>
</dbReference>
<keyword evidence="4 8" id="KW-0521">NADP</keyword>
<dbReference type="Gene3D" id="3.40.50.10860">
    <property type="entry name" value="Leucine Dehydrogenase, chain A, domain 1"/>
    <property type="match status" value="1"/>
</dbReference>
<dbReference type="CDD" id="cd01065">
    <property type="entry name" value="NAD_bind_Shikimate_DH"/>
    <property type="match status" value="1"/>
</dbReference>